<evidence type="ECO:0000313" key="2">
    <source>
        <dbReference type="EMBL" id="KAE8735111.1"/>
    </source>
</evidence>
<dbReference type="AlphaFoldDB" id="A0A6A3D6U8"/>
<evidence type="ECO:0000256" key="1">
    <source>
        <dbReference type="SAM" id="MobiDB-lite"/>
    </source>
</evidence>
<gene>
    <name evidence="2" type="ORF">F3Y22_tig00000477pilonHSYRG00537</name>
</gene>
<name>A0A6A3D6U8_HIBSY</name>
<dbReference type="EMBL" id="VEPZ02000039">
    <property type="protein sequence ID" value="KAE8735111.1"/>
    <property type="molecule type" value="Genomic_DNA"/>
</dbReference>
<accession>A0A6A3D6U8</accession>
<proteinExistence type="predicted"/>
<feature type="region of interest" description="Disordered" evidence="1">
    <location>
        <begin position="92"/>
        <end position="138"/>
    </location>
</feature>
<feature type="region of interest" description="Disordered" evidence="1">
    <location>
        <begin position="152"/>
        <end position="186"/>
    </location>
</feature>
<protein>
    <submittedName>
        <fullName evidence="2">Uncharacterized protein</fullName>
    </submittedName>
</protein>
<dbReference type="PANTHER" id="PTHR34194:SF2">
    <property type="entry name" value="F14J8.16 PROTEIN"/>
    <property type="match status" value="1"/>
</dbReference>
<comment type="caution">
    <text evidence="2">The sequence shown here is derived from an EMBL/GenBank/DDBJ whole genome shotgun (WGS) entry which is preliminary data.</text>
</comment>
<feature type="compositionally biased region" description="Basic and acidic residues" evidence="1">
    <location>
        <begin position="92"/>
        <end position="105"/>
    </location>
</feature>
<organism evidence="2 3">
    <name type="scientific">Hibiscus syriacus</name>
    <name type="common">Rose of Sharon</name>
    <dbReference type="NCBI Taxonomy" id="106335"/>
    <lineage>
        <taxon>Eukaryota</taxon>
        <taxon>Viridiplantae</taxon>
        <taxon>Streptophyta</taxon>
        <taxon>Embryophyta</taxon>
        <taxon>Tracheophyta</taxon>
        <taxon>Spermatophyta</taxon>
        <taxon>Magnoliopsida</taxon>
        <taxon>eudicotyledons</taxon>
        <taxon>Gunneridae</taxon>
        <taxon>Pentapetalae</taxon>
        <taxon>rosids</taxon>
        <taxon>malvids</taxon>
        <taxon>Malvales</taxon>
        <taxon>Malvaceae</taxon>
        <taxon>Malvoideae</taxon>
        <taxon>Hibiscus</taxon>
    </lineage>
</organism>
<sequence>MEDSEYGQYFSNLERFRYHPGGDADDDEELKNPEYNCFIENLKQNENGESYSVEFAINSDISIVLREKAKVLENSGGFSGKARANILKTRKKSLEMGDKEGKKSLGDVPGQKRKRDDENELEEGAEADPVSCKSSAGSSKLMNCVVKAENQPEVPDSFDKSGMNPELGNEAGEGCGDGIRDSSPSQFREKLMDLLKIPYNRKELDNLRREVTKRKPVQGVKE</sequence>
<reference evidence="2" key="1">
    <citation type="submission" date="2019-09" db="EMBL/GenBank/DDBJ databases">
        <title>Draft genome information of white flower Hibiscus syriacus.</title>
        <authorList>
            <person name="Kim Y.-M."/>
        </authorList>
    </citation>
    <scope>NUCLEOTIDE SEQUENCE [LARGE SCALE GENOMIC DNA]</scope>
    <source>
        <strain evidence="2">YM2019G1</strain>
    </source>
</reference>
<dbReference type="PANTHER" id="PTHR34194">
    <property type="entry name" value="F14J8.16 PROTEIN"/>
    <property type="match status" value="1"/>
</dbReference>
<dbReference type="Proteomes" id="UP000436088">
    <property type="component" value="Unassembled WGS sequence"/>
</dbReference>
<keyword evidence="3" id="KW-1185">Reference proteome</keyword>
<evidence type="ECO:0000313" key="3">
    <source>
        <dbReference type="Proteomes" id="UP000436088"/>
    </source>
</evidence>